<comment type="caution">
    <text evidence="3">The sequence shown here is derived from an EMBL/GenBank/DDBJ whole genome shotgun (WGS) entry which is preliminary data.</text>
</comment>
<dbReference type="PANTHER" id="PTHR30327:SF1">
    <property type="entry name" value="UPF0301 PROTEIN YQGE"/>
    <property type="match status" value="1"/>
</dbReference>
<dbReference type="Proteomes" id="UP000051494">
    <property type="component" value="Unassembled WGS sequence"/>
</dbReference>
<dbReference type="HAMAP" id="MF_00758">
    <property type="entry name" value="UPF0301"/>
    <property type="match status" value="1"/>
</dbReference>
<evidence type="ECO:0000313" key="3">
    <source>
        <dbReference type="EMBL" id="KRG17620.1"/>
    </source>
</evidence>
<comment type="similarity">
    <text evidence="1 2">Belongs to the UPF0301 (AlgH) family.</text>
</comment>
<dbReference type="Gene3D" id="3.40.1740.10">
    <property type="entry name" value="VC0467-like"/>
    <property type="match status" value="1"/>
</dbReference>
<dbReference type="SUPFAM" id="SSF143456">
    <property type="entry name" value="VC0467-like"/>
    <property type="match status" value="1"/>
</dbReference>
<dbReference type="Pfam" id="PF02622">
    <property type="entry name" value="DUF179"/>
    <property type="match status" value="1"/>
</dbReference>
<dbReference type="EMBL" id="LKHV01000014">
    <property type="protein sequence ID" value="KRG17620.1"/>
    <property type="molecule type" value="Genomic_DNA"/>
</dbReference>
<accession>A0A0Q9YKY5</accession>
<protein>
    <recommendedName>
        <fullName evidence="2">UPF0301 protein CC99x_000730</fullName>
    </recommendedName>
</protein>
<dbReference type="PATRIC" id="fig|1590042.3.peg.2273"/>
<gene>
    <name evidence="4" type="ORF">CC99x_000730</name>
    <name evidence="3" type="ORF">CC99x_02219</name>
</gene>
<dbReference type="PANTHER" id="PTHR30327">
    <property type="entry name" value="UNCHARACTERIZED PROTEIN YQGE"/>
    <property type="match status" value="1"/>
</dbReference>
<dbReference type="STRING" id="437022.CC99x_02219"/>
<dbReference type="OrthoDB" id="9807486at2"/>
<evidence type="ECO:0000256" key="2">
    <source>
        <dbReference type="HAMAP-Rule" id="MF_00758"/>
    </source>
</evidence>
<evidence type="ECO:0000313" key="4">
    <source>
        <dbReference type="EMBL" id="MCS5707419.1"/>
    </source>
</evidence>
<dbReference type="GO" id="GO:0005829">
    <property type="term" value="C:cytosol"/>
    <property type="evidence" value="ECO:0007669"/>
    <property type="project" value="TreeGrafter"/>
</dbReference>
<evidence type="ECO:0000256" key="1">
    <source>
        <dbReference type="ARBA" id="ARBA00009600"/>
    </source>
</evidence>
<name>A0A0Q9YKY5_9GAMM</name>
<reference evidence="4" key="3">
    <citation type="submission" date="2021-06" db="EMBL/GenBank/DDBJ databases">
        <title>Genomic Description and Analysis of Intracellular Bacteria, Candidatus Berkiella cookevillensis and Candidatus Berkiella aquae.</title>
        <authorList>
            <person name="Kidane D.T."/>
            <person name="Mehari Y.T."/>
            <person name="Rice F.C."/>
            <person name="Arivett B.A."/>
            <person name="Farone A.L."/>
            <person name="Berk S.G."/>
            <person name="Farone M.B."/>
        </authorList>
    </citation>
    <scope>NUCLEOTIDE SEQUENCE</scope>
    <source>
        <strain evidence="4">CC99</strain>
    </source>
</reference>
<reference evidence="4" key="2">
    <citation type="journal article" date="2016" name="Genome Announc.">
        <title>Draft Genome Sequences of Two Novel Amoeba-Resistant Intranuclear Bacteria, 'Candidatus Berkiella cookevillensis' and 'Candidatus Berkiella aquae'.</title>
        <authorList>
            <person name="Mehari Y.T."/>
            <person name="Arivett B.A."/>
            <person name="Farone A.L."/>
            <person name="Gunderson J.H."/>
            <person name="Farone M.B."/>
        </authorList>
    </citation>
    <scope>NUCLEOTIDE SEQUENCE</scope>
    <source>
        <strain evidence="4">CC99</strain>
    </source>
</reference>
<evidence type="ECO:0000313" key="5">
    <source>
        <dbReference type="Proteomes" id="UP000051494"/>
    </source>
</evidence>
<dbReference type="AlphaFoldDB" id="A0A0Q9YKY5"/>
<sequence length="189" mass="20959">MGVYTSLQNHFLIAMPSMQDPNFAHTVIYICEHSPEGAMGIIINTPLHLELGDVLDNMNIRTQDQRVLHTPVLAGGPIQQERGFVLHRPNQKDHWESSLALNTQISITTSKDILEAIADHRGPRDIIVALGYAGWESGQLEKEIAENSWLCGPADPQVLFDIPMENRWRAAGALLGVDMDCLSFEIGHA</sequence>
<keyword evidence="5" id="KW-1185">Reference proteome</keyword>
<dbReference type="InterPro" id="IPR003774">
    <property type="entry name" value="AlgH-like"/>
</dbReference>
<reference evidence="3" key="1">
    <citation type="submission" date="2015-09" db="EMBL/GenBank/DDBJ databases">
        <title>Draft Genome Sequences of Two Novel Amoeba-resistant Intranuclear Bacteria, Candidatus Berkiella cookevillensis and Candidatus Berkiella aquae.</title>
        <authorList>
            <person name="Mehari Y.T."/>
            <person name="Arivett B.A."/>
            <person name="Farone A.L."/>
            <person name="Gunderson J.H."/>
            <person name="Farone M.B."/>
        </authorList>
    </citation>
    <scope>NUCLEOTIDE SEQUENCE [LARGE SCALE GENOMIC DNA]</scope>
    <source>
        <strain evidence="3">CC99</strain>
    </source>
</reference>
<dbReference type="NCBIfam" id="NF001266">
    <property type="entry name" value="PRK00228.1-1"/>
    <property type="match status" value="1"/>
</dbReference>
<proteinExistence type="inferred from homology"/>
<organism evidence="3">
    <name type="scientific">Candidatus Berkiella cookevillensis</name>
    <dbReference type="NCBI Taxonomy" id="437022"/>
    <lineage>
        <taxon>Bacteria</taxon>
        <taxon>Pseudomonadati</taxon>
        <taxon>Pseudomonadota</taxon>
        <taxon>Gammaproteobacteria</taxon>
        <taxon>Candidatus Berkiellales</taxon>
        <taxon>Candidatus Berkiellaceae</taxon>
        <taxon>Candidatus Berkiella</taxon>
    </lineage>
</organism>
<dbReference type="EMBL" id="LKHV02000001">
    <property type="protein sequence ID" value="MCS5707419.1"/>
    <property type="molecule type" value="Genomic_DNA"/>
</dbReference>
<dbReference type="RefSeq" id="WP_057625318.1">
    <property type="nucleotide sequence ID" value="NZ_LKHV02000001.1"/>
</dbReference>